<proteinExistence type="predicted"/>
<evidence type="ECO:0000256" key="1">
    <source>
        <dbReference type="SAM" id="MobiDB-lite"/>
    </source>
</evidence>
<keyword evidence="3" id="KW-1185">Reference proteome</keyword>
<feature type="signal peptide" evidence="2">
    <location>
        <begin position="1"/>
        <end position="25"/>
    </location>
</feature>
<dbReference type="RefSeq" id="XP_005101699.1">
    <property type="nucleotide sequence ID" value="XM_005101642.3"/>
</dbReference>
<feature type="compositionally biased region" description="Low complexity" evidence="1">
    <location>
        <begin position="367"/>
        <end position="376"/>
    </location>
</feature>
<evidence type="ECO:0000256" key="2">
    <source>
        <dbReference type="SAM" id="SignalP"/>
    </source>
</evidence>
<keyword evidence="2" id="KW-0732">Signal</keyword>
<organism evidence="3 4">
    <name type="scientific">Aplysia californica</name>
    <name type="common">California sea hare</name>
    <dbReference type="NCBI Taxonomy" id="6500"/>
    <lineage>
        <taxon>Eukaryota</taxon>
        <taxon>Metazoa</taxon>
        <taxon>Spiralia</taxon>
        <taxon>Lophotrochozoa</taxon>
        <taxon>Mollusca</taxon>
        <taxon>Gastropoda</taxon>
        <taxon>Heterobranchia</taxon>
        <taxon>Euthyneura</taxon>
        <taxon>Tectipleura</taxon>
        <taxon>Aplysiida</taxon>
        <taxon>Aplysioidea</taxon>
        <taxon>Aplysiidae</taxon>
        <taxon>Aplysia</taxon>
    </lineage>
</organism>
<feature type="chain" id="PRO_5045079448" evidence="2">
    <location>
        <begin position="26"/>
        <end position="384"/>
    </location>
</feature>
<dbReference type="GeneID" id="101853628"/>
<accession>A0ABM0JUD3</accession>
<dbReference type="Proteomes" id="UP000694888">
    <property type="component" value="Unplaced"/>
</dbReference>
<gene>
    <name evidence="4" type="primary">LOC101853628</name>
</gene>
<feature type="region of interest" description="Disordered" evidence="1">
    <location>
        <begin position="348"/>
        <end position="384"/>
    </location>
</feature>
<protein>
    <submittedName>
        <fullName evidence="4">Uncharacterized protein LOC101853628 isoform X1</fullName>
    </submittedName>
</protein>
<sequence length="384" mass="42184">MEKFELALTSGFLLMTLLVLPLVCGRSLETSQIGLLADTASPLPRENDTIVATDMVKSDTNAANVATENDTTVATDVVENDTTVATGVVENDTTGTTDVGQNDTTTIVGEKLDKNAPAPEQLEEPTEQVAENTTSCTLKEPVKPIEKNTTSVPEEYREPKEKNITVYELCVDQVIDPSLTHFSLVSPKFGREGYQRFERCSLTYGDTAVPLVLRMNFRVFDIAGHVTCGSGLVRINYAILCDSWPMGKELDFLVKPAGQFYLFFDSKYGQRQAGFSIEVTVLPYSPGQIIYEYNGVGDRFWDTFYEAKCDDRCYLSLKSTTTTTTPEITSGTTDAISTKTTIVISSTDDSNNTFSTKSENSDNGNNTITIATTTTTEPHEQQQQ</sequence>
<reference evidence="4" key="1">
    <citation type="submission" date="2025-08" db="UniProtKB">
        <authorList>
            <consortium name="RefSeq"/>
        </authorList>
    </citation>
    <scope>IDENTIFICATION</scope>
</reference>
<evidence type="ECO:0000313" key="3">
    <source>
        <dbReference type="Proteomes" id="UP000694888"/>
    </source>
</evidence>
<evidence type="ECO:0000313" key="4">
    <source>
        <dbReference type="RefSeq" id="XP_005101699.1"/>
    </source>
</evidence>
<feature type="compositionally biased region" description="Low complexity" evidence="1">
    <location>
        <begin position="348"/>
        <end position="358"/>
    </location>
</feature>
<name>A0ABM0JUD3_APLCA</name>
<feature type="region of interest" description="Disordered" evidence="1">
    <location>
        <begin position="115"/>
        <end position="136"/>
    </location>
</feature>